<reference evidence="3" key="2">
    <citation type="journal article" name="Sci. Data">
        <title>Chromosome-scale genome assembly of the sea louse Caligus rogercresseyi by SMRT sequencing and Hi-C analysis.</title>
        <authorList>
            <person name="Gallardo-Escarate C."/>
            <person name="Valenzuela-Munoz V."/>
            <person name="Nunez-Acuna G."/>
            <person name="Valenzuela-Miranda D."/>
            <person name="Goncalves A.T."/>
            <person name="Escobar-Sepulveda H."/>
            <person name="Liachko I."/>
            <person name="Nelson B."/>
            <person name="Roberts S."/>
            <person name="Warren W."/>
        </authorList>
    </citation>
    <scope>NUCLEOTIDE SEQUENCE</scope>
    <source>
        <tissue evidence="3">Whole tissue</tissue>
    </source>
</reference>
<keyword evidence="1" id="KW-0732">Signal</keyword>
<feature type="signal peptide" evidence="1">
    <location>
        <begin position="1"/>
        <end position="17"/>
    </location>
</feature>
<protein>
    <submittedName>
        <fullName evidence="3">Uncharacterized protein</fullName>
    </submittedName>
</protein>
<evidence type="ECO:0000313" key="2">
    <source>
        <dbReference type="EMBL" id="QQP32279.1"/>
    </source>
</evidence>
<sequence>MKRGWILLCLAIHVVESVIDSNVLAVSTTPVGPLEFATWTALAQHHAALMAAAIT</sequence>
<dbReference type="EMBL" id="CP045908">
    <property type="protein sequence ID" value="QQP32986.1"/>
    <property type="molecule type" value="Genomic_DNA"/>
</dbReference>
<gene>
    <name evidence="3" type="ORF">FKW44_024193</name>
    <name evidence="2" type="ORF">FKW44_024528</name>
</gene>
<organism evidence="3 4">
    <name type="scientific">Caligus rogercresseyi</name>
    <name type="common">Sea louse</name>
    <dbReference type="NCBI Taxonomy" id="217165"/>
    <lineage>
        <taxon>Eukaryota</taxon>
        <taxon>Metazoa</taxon>
        <taxon>Ecdysozoa</taxon>
        <taxon>Arthropoda</taxon>
        <taxon>Crustacea</taxon>
        <taxon>Multicrustacea</taxon>
        <taxon>Hexanauplia</taxon>
        <taxon>Copepoda</taxon>
        <taxon>Siphonostomatoida</taxon>
        <taxon>Caligidae</taxon>
        <taxon>Caligus</taxon>
    </lineage>
</organism>
<dbReference type="AlphaFoldDB" id="A0A7T8GLZ1"/>
<dbReference type="Proteomes" id="UP000595437">
    <property type="component" value="Chromosome 19"/>
</dbReference>
<feature type="chain" id="PRO_5036404146" evidence="1">
    <location>
        <begin position="18"/>
        <end position="55"/>
    </location>
</feature>
<evidence type="ECO:0000256" key="1">
    <source>
        <dbReference type="SAM" id="SignalP"/>
    </source>
</evidence>
<evidence type="ECO:0000313" key="4">
    <source>
        <dbReference type="Proteomes" id="UP000595437"/>
    </source>
</evidence>
<accession>A0A7T8GLZ1</accession>
<reference evidence="4" key="1">
    <citation type="submission" date="2021-01" db="EMBL/GenBank/DDBJ databases">
        <title>Caligus Genome Assembly.</title>
        <authorList>
            <person name="Gallardo-Escarate C."/>
        </authorList>
    </citation>
    <scope>NUCLEOTIDE SEQUENCE [LARGE SCALE GENOMIC DNA]</scope>
</reference>
<dbReference type="Proteomes" id="UP000595437">
    <property type="component" value="Chromosome 20"/>
</dbReference>
<feature type="non-terminal residue" evidence="3">
    <location>
        <position position="1"/>
    </location>
</feature>
<dbReference type="EMBL" id="CP045909">
    <property type="protein sequence ID" value="QQP32279.1"/>
    <property type="molecule type" value="Genomic_DNA"/>
</dbReference>
<evidence type="ECO:0000313" key="3">
    <source>
        <dbReference type="EMBL" id="QQP32986.1"/>
    </source>
</evidence>
<proteinExistence type="predicted"/>
<name>A0A7T8GLZ1_CALRO</name>
<keyword evidence="4" id="KW-1185">Reference proteome</keyword>